<sequence length="210" mass="22253">MGEDTFRTVGGRGRAAFEVRGSEFVGHAAPAADREDAEAFVAEIRAEYDDATHNVPAYRVRESGGTGSGGGMLREYGDDDGEPSGSAGKPALNVLQQEGVENVVAVVTRYYGGTNLGVGGLARSYSRGVKEAIEDAGVVEERPHERFSVAVEYDDSGTVRGILESASAEFEAAYEENVAFEVRVPVEDAEGLRDRIRSATSGRADIDGEA</sequence>
<keyword evidence="6" id="KW-1185">Reference proteome</keyword>
<evidence type="ECO:0000256" key="2">
    <source>
        <dbReference type="SAM" id="MobiDB-lite"/>
    </source>
</evidence>
<dbReference type="InterPro" id="IPR023582">
    <property type="entry name" value="Impact"/>
</dbReference>
<proteinExistence type="inferred from homology"/>
<evidence type="ECO:0000313" key="6">
    <source>
        <dbReference type="Proteomes" id="UP001596407"/>
    </source>
</evidence>
<evidence type="ECO:0000256" key="1">
    <source>
        <dbReference type="ARBA" id="ARBA00007665"/>
    </source>
</evidence>
<name>A0ABD5WMG9_9EURY</name>
<dbReference type="Pfam" id="PF01205">
    <property type="entry name" value="Impact_N"/>
    <property type="match status" value="1"/>
</dbReference>
<dbReference type="InterPro" id="IPR001498">
    <property type="entry name" value="Impact_N"/>
</dbReference>
<organism evidence="5 6">
    <name type="scientific">Halorussus caseinilyticus</name>
    <dbReference type="NCBI Taxonomy" id="3034025"/>
    <lineage>
        <taxon>Archaea</taxon>
        <taxon>Methanobacteriati</taxon>
        <taxon>Methanobacteriota</taxon>
        <taxon>Stenosarchaea group</taxon>
        <taxon>Halobacteria</taxon>
        <taxon>Halobacteriales</taxon>
        <taxon>Haladaptataceae</taxon>
        <taxon>Halorussus</taxon>
    </lineage>
</organism>
<dbReference type="SUPFAM" id="SSF54211">
    <property type="entry name" value="Ribosomal protein S5 domain 2-like"/>
    <property type="match status" value="1"/>
</dbReference>
<dbReference type="RefSeq" id="WP_276280309.1">
    <property type="nucleotide sequence ID" value="NZ_CP119809.1"/>
</dbReference>
<protein>
    <submittedName>
        <fullName evidence="5">IMPACT family protein</fullName>
    </submittedName>
</protein>
<dbReference type="AlphaFoldDB" id="A0ABD5WMG9"/>
<comment type="similarity">
    <text evidence="1">Belongs to the IMPACT family.</text>
</comment>
<evidence type="ECO:0000259" key="4">
    <source>
        <dbReference type="Pfam" id="PF09186"/>
    </source>
</evidence>
<gene>
    <name evidence="5" type="ORF">ACFQJ6_18195</name>
</gene>
<dbReference type="GeneID" id="79304937"/>
<dbReference type="PANTHER" id="PTHR16301:SF20">
    <property type="entry name" value="IMPACT FAMILY MEMBER YIGZ"/>
    <property type="match status" value="1"/>
</dbReference>
<dbReference type="Gene3D" id="3.30.70.240">
    <property type="match status" value="1"/>
</dbReference>
<feature type="domain" description="Impact N-terminal" evidence="3">
    <location>
        <begin position="20"/>
        <end position="133"/>
    </location>
</feature>
<dbReference type="EMBL" id="JBHSZH010000005">
    <property type="protein sequence ID" value="MFC7081742.1"/>
    <property type="molecule type" value="Genomic_DNA"/>
</dbReference>
<accession>A0ABD5WMG9</accession>
<reference evidence="5 6" key="1">
    <citation type="journal article" date="2019" name="Int. J. Syst. Evol. Microbiol.">
        <title>The Global Catalogue of Microorganisms (GCM) 10K type strain sequencing project: providing services to taxonomists for standard genome sequencing and annotation.</title>
        <authorList>
            <consortium name="The Broad Institute Genomics Platform"/>
            <consortium name="The Broad Institute Genome Sequencing Center for Infectious Disease"/>
            <person name="Wu L."/>
            <person name="Ma J."/>
        </authorList>
    </citation>
    <scope>NUCLEOTIDE SEQUENCE [LARGE SCALE GENOMIC DNA]</scope>
    <source>
        <strain evidence="5 6">DT72</strain>
    </source>
</reference>
<dbReference type="Pfam" id="PF09186">
    <property type="entry name" value="DUF1949"/>
    <property type="match status" value="1"/>
</dbReference>
<feature type="region of interest" description="Disordered" evidence="2">
    <location>
        <begin position="58"/>
        <end position="90"/>
    </location>
</feature>
<dbReference type="InterPro" id="IPR020568">
    <property type="entry name" value="Ribosomal_Su5_D2-typ_SF"/>
</dbReference>
<dbReference type="InterPro" id="IPR035647">
    <property type="entry name" value="EFG_III/V"/>
</dbReference>
<dbReference type="Gene3D" id="3.30.230.30">
    <property type="entry name" value="Impact, N-terminal domain"/>
    <property type="match status" value="1"/>
</dbReference>
<dbReference type="InterPro" id="IPR015269">
    <property type="entry name" value="UPF0029_Impact_C"/>
</dbReference>
<dbReference type="InterPro" id="IPR036956">
    <property type="entry name" value="Impact_N_sf"/>
</dbReference>
<comment type="caution">
    <text evidence="5">The sequence shown here is derived from an EMBL/GenBank/DDBJ whole genome shotgun (WGS) entry which is preliminary data.</text>
</comment>
<evidence type="ECO:0000259" key="3">
    <source>
        <dbReference type="Pfam" id="PF01205"/>
    </source>
</evidence>
<feature type="domain" description="UPF0029" evidence="4">
    <location>
        <begin position="149"/>
        <end position="203"/>
    </location>
</feature>
<evidence type="ECO:0000313" key="5">
    <source>
        <dbReference type="EMBL" id="MFC7081742.1"/>
    </source>
</evidence>
<dbReference type="SUPFAM" id="SSF54980">
    <property type="entry name" value="EF-G C-terminal domain-like"/>
    <property type="match status" value="1"/>
</dbReference>
<dbReference type="PANTHER" id="PTHR16301">
    <property type="entry name" value="IMPACT-RELATED"/>
    <property type="match status" value="1"/>
</dbReference>
<dbReference type="Proteomes" id="UP001596407">
    <property type="component" value="Unassembled WGS sequence"/>
</dbReference>